<dbReference type="Proteomes" id="UP000653002">
    <property type="component" value="Unassembled WGS sequence"/>
</dbReference>
<organism evidence="1 2">
    <name type="scientific">Xanthomonas citri pv. citri</name>
    <dbReference type="NCBI Taxonomy" id="611301"/>
    <lineage>
        <taxon>Bacteria</taxon>
        <taxon>Pseudomonadati</taxon>
        <taxon>Pseudomonadota</taxon>
        <taxon>Gammaproteobacteria</taxon>
        <taxon>Lysobacterales</taxon>
        <taxon>Lysobacteraceae</taxon>
        <taxon>Xanthomonas</taxon>
    </lineage>
</organism>
<evidence type="ECO:0000313" key="2">
    <source>
        <dbReference type="Proteomes" id="UP000653002"/>
    </source>
</evidence>
<proteinExistence type="predicted"/>
<reference evidence="1" key="1">
    <citation type="submission" date="2020-01" db="EMBL/GenBank/DDBJ databases">
        <authorList>
            <person name="Richard D."/>
        </authorList>
    </citation>
    <scope>NUCLEOTIDE SEQUENCE</scope>
    <source>
        <strain evidence="1">JP541</strain>
    </source>
</reference>
<sequence>TGAETAAELYASLYEMAQDARLDGDANQEKALSWPLSNAKRLLHAVGCEAVDYTPETAMFYDVMDADITQQRRPAIVQKADG</sequence>
<accession>A0A8I0LAQ7</accession>
<protein>
    <submittedName>
        <fullName evidence="1">Uncharacterized protein</fullName>
    </submittedName>
</protein>
<name>A0A8I0LAQ7_XANCI</name>
<feature type="non-terminal residue" evidence="1">
    <location>
        <position position="1"/>
    </location>
</feature>
<feature type="non-terminal residue" evidence="1">
    <location>
        <position position="82"/>
    </location>
</feature>
<dbReference type="EMBL" id="JAABFR010001088">
    <property type="protein sequence ID" value="MBD4337018.1"/>
    <property type="molecule type" value="Genomic_DNA"/>
</dbReference>
<comment type="caution">
    <text evidence="1">The sequence shown here is derived from an EMBL/GenBank/DDBJ whole genome shotgun (WGS) entry which is preliminary data.</text>
</comment>
<gene>
    <name evidence="1" type="ORF">GUH15_13300</name>
</gene>
<dbReference type="AlphaFoldDB" id="A0A8I0LAQ7"/>
<evidence type="ECO:0000313" key="1">
    <source>
        <dbReference type="EMBL" id="MBD4337018.1"/>
    </source>
</evidence>